<dbReference type="PANTHER" id="PTHR24276:SF91">
    <property type="entry name" value="AT26814P-RELATED"/>
    <property type="match status" value="1"/>
</dbReference>
<evidence type="ECO:0000259" key="6">
    <source>
        <dbReference type="PROSITE" id="PS50240"/>
    </source>
</evidence>
<comment type="similarity">
    <text evidence="1">Belongs to the peptidase S1 family.</text>
</comment>
<evidence type="ECO:0000256" key="1">
    <source>
        <dbReference type="ARBA" id="ARBA00007664"/>
    </source>
</evidence>
<evidence type="ECO:0000256" key="3">
    <source>
        <dbReference type="ARBA" id="ARBA00022801"/>
    </source>
</evidence>
<keyword evidence="5" id="KW-1015">Disulfide bond</keyword>
<evidence type="ECO:0000313" key="7">
    <source>
        <dbReference type="EMBL" id="JAC02620.1"/>
    </source>
</evidence>
<sequence length="270" mass="28469">EKVSVDFRNANEFVTIMSARLLVCASALLALASVTSSSAAPNGRVVGGVDATIGQFPHQVSLQREDGSHTCGGSIISENYILTAAHCVVVGNGIEPYPAKFYQVRVGSIQRTVGGQLLKLKRIIVNKTYGNFLNDVALLELEQPLVFTSNIQAIELADEEVPTGEEVTISGWGRLYTNGPIPYRLQWNTLKALNVEECDAAIGMGEASIICLAHQAGNGACNGDSGGPATYKGKLVGVAGFVVGGCGSANPDGYAKVSYHREWIRANAGV</sequence>
<dbReference type="InterPro" id="IPR050430">
    <property type="entry name" value="Peptidase_S1"/>
</dbReference>
<accession>W8CCC5</accession>
<name>W8CCC5_CERCA</name>
<dbReference type="OrthoDB" id="60866at2759"/>
<dbReference type="EMBL" id="GAMC01003936">
    <property type="protein sequence ID" value="JAC02620.1"/>
    <property type="molecule type" value="mRNA"/>
</dbReference>
<organism evidence="7">
    <name type="scientific">Ceratitis capitata</name>
    <name type="common">Mediterranean fruit fly</name>
    <name type="synonym">Tephritis capitata</name>
    <dbReference type="NCBI Taxonomy" id="7213"/>
    <lineage>
        <taxon>Eukaryota</taxon>
        <taxon>Metazoa</taxon>
        <taxon>Ecdysozoa</taxon>
        <taxon>Arthropoda</taxon>
        <taxon>Hexapoda</taxon>
        <taxon>Insecta</taxon>
        <taxon>Pterygota</taxon>
        <taxon>Neoptera</taxon>
        <taxon>Endopterygota</taxon>
        <taxon>Diptera</taxon>
        <taxon>Brachycera</taxon>
        <taxon>Muscomorpha</taxon>
        <taxon>Tephritoidea</taxon>
        <taxon>Tephritidae</taxon>
        <taxon>Ceratitis</taxon>
        <taxon>Ceratitis</taxon>
    </lineage>
</organism>
<dbReference type="PROSITE" id="PS00134">
    <property type="entry name" value="TRYPSIN_HIS"/>
    <property type="match status" value="1"/>
</dbReference>
<keyword evidence="2" id="KW-0645">Protease</keyword>
<dbReference type="InterPro" id="IPR043504">
    <property type="entry name" value="Peptidase_S1_PA_chymotrypsin"/>
</dbReference>
<dbReference type="PRINTS" id="PR00722">
    <property type="entry name" value="CHYMOTRYPSIN"/>
</dbReference>
<dbReference type="Gene3D" id="2.40.10.10">
    <property type="entry name" value="Trypsin-like serine proteases"/>
    <property type="match status" value="1"/>
</dbReference>
<protein>
    <submittedName>
        <fullName evidence="7">Chymotrypsin-2</fullName>
    </submittedName>
</protein>
<keyword evidence="3" id="KW-0378">Hydrolase</keyword>
<dbReference type="AlphaFoldDB" id="W8CCC5"/>
<keyword evidence="4" id="KW-0720">Serine protease</keyword>
<evidence type="ECO:0000256" key="2">
    <source>
        <dbReference type="ARBA" id="ARBA00022670"/>
    </source>
</evidence>
<dbReference type="InterPro" id="IPR001314">
    <property type="entry name" value="Peptidase_S1A"/>
</dbReference>
<dbReference type="CDD" id="cd00190">
    <property type="entry name" value="Tryp_SPc"/>
    <property type="match status" value="1"/>
</dbReference>
<dbReference type="GO" id="GO:0004252">
    <property type="term" value="F:serine-type endopeptidase activity"/>
    <property type="evidence" value="ECO:0007669"/>
    <property type="project" value="InterPro"/>
</dbReference>
<dbReference type="MEROPS" id="S01.A89"/>
<reference evidence="7" key="2">
    <citation type="journal article" date="2014" name="BMC Genomics">
        <title>A genomic perspective to assessing quality of mass-reared SIT flies used in Mediterranean fruit fly (Ceratitis capitata) eradication in California.</title>
        <authorList>
            <person name="Calla B."/>
            <person name="Hall B."/>
            <person name="Hou S."/>
            <person name="Geib S.M."/>
        </authorList>
    </citation>
    <scope>NUCLEOTIDE SEQUENCE</scope>
</reference>
<dbReference type="PROSITE" id="PS50240">
    <property type="entry name" value="TRYPSIN_DOM"/>
    <property type="match status" value="1"/>
</dbReference>
<reference evidence="7" key="1">
    <citation type="submission" date="2013-07" db="EMBL/GenBank/DDBJ databases">
        <authorList>
            <person name="Geib S."/>
        </authorList>
    </citation>
    <scope>NUCLEOTIDE SEQUENCE</scope>
</reference>
<dbReference type="Pfam" id="PF00089">
    <property type="entry name" value="Trypsin"/>
    <property type="match status" value="1"/>
</dbReference>
<dbReference type="PANTHER" id="PTHR24276">
    <property type="entry name" value="POLYSERASE-RELATED"/>
    <property type="match status" value="1"/>
</dbReference>
<evidence type="ECO:0000256" key="4">
    <source>
        <dbReference type="ARBA" id="ARBA00022825"/>
    </source>
</evidence>
<proteinExistence type="evidence at transcript level"/>
<feature type="domain" description="Peptidase S1" evidence="6">
    <location>
        <begin position="45"/>
        <end position="269"/>
    </location>
</feature>
<dbReference type="InterPro" id="IPR009003">
    <property type="entry name" value="Peptidase_S1_PA"/>
</dbReference>
<dbReference type="InterPro" id="IPR001254">
    <property type="entry name" value="Trypsin_dom"/>
</dbReference>
<feature type="non-terminal residue" evidence="7">
    <location>
        <position position="1"/>
    </location>
</feature>
<dbReference type="SMART" id="SM00020">
    <property type="entry name" value="Tryp_SPc"/>
    <property type="match status" value="1"/>
</dbReference>
<dbReference type="SUPFAM" id="SSF50494">
    <property type="entry name" value="Trypsin-like serine proteases"/>
    <property type="match status" value="1"/>
</dbReference>
<dbReference type="FunFam" id="2.40.10.10:FF:000034">
    <property type="entry name" value="Eupolytin"/>
    <property type="match status" value="1"/>
</dbReference>
<dbReference type="InterPro" id="IPR018114">
    <property type="entry name" value="TRYPSIN_HIS"/>
</dbReference>
<gene>
    <name evidence="7" type="primary">CTR2</name>
</gene>
<dbReference type="GO" id="GO:0006508">
    <property type="term" value="P:proteolysis"/>
    <property type="evidence" value="ECO:0007669"/>
    <property type="project" value="UniProtKB-KW"/>
</dbReference>
<evidence type="ECO:0000256" key="5">
    <source>
        <dbReference type="ARBA" id="ARBA00023157"/>
    </source>
</evidence>